<evidence type="ECO:0000313" key="1">
    <source>
        <dbReference type="EMBL" id="KAF2638369.1"/>
    </source>
</evidence>
<protein>
    <submittedName>
        <fullName evidence="1">Uncharacterized protein</fullName>
    </submittedName>
</protein>
<proteinExistence type="predicted"/>
<gene>
    <name evidence="1" type="ORF">P280DRAFT_404948</name>
</gene>
<organism evidence="1 2">
    <name type="scientific">Massarina eburnea CBS 473.64</name>
    <dbReference type="NCBI Taxonomy" id="1395130"/>
    <lineage>
        <taxon>Eukaryota</taxon>
        <taxon>Fungi</taxon>
        <taxon>Dikarya</taxon>
        <taxon>Ascomycota</taxon>
        <taxon>Pezizomycotina</taxon>
        <taxon>Dothideomycetes</taxon>
        <taxon>Pleosporomycetidae</taxon>
        <taxon>Pleosporales</taxon>
        <taxon>Massarineae</taxon>
        <taxon>Massarinaceae</taxon>
        <taxon>Massarina</taxon>
    </lineage>
</organism>
<reference evidence="1" key="1">
    <citation type="journal article" date="2020" name="Stud. Mycol.">
        <title>101 Dothideomycetes genomes: a test case for predicting lifestyles and emergence of pathogens.</title>
        <authorList>
            <person name="Haridas S."/>
            <person name="Albert R."/>
            <person name="Binder M."/>
            <person name="Bloem J."/>
            <person name="Labutti K."/>
            <person name="Salamov A."/>
            <person name="Andreopoulos B."/>
            <person name="Baker S."/>
            <person name="Barry K."/>
            <person name="Bills G."/>
            <person name="Bluhm B."/>
            <person name="Cannon C."/>
            <person name="Castanera R."/>
            <person name="Culley D."/>
            <person name="Daum C."/>
            <person name="Ezra D."/>
            <person name="Gonzalez J."/>
            <person name="Henrissat B."/>
            <person name="Kuo A."/>
            <person name="Liang C."/>
            <person name="Lipzen A."/>
            <person name="Lutzoni F."/>
            <person name="Magnuson J."/>
            <person name="Mondo S."/>
            <person name="Nolan M."/>
            <person name="Ohm R."/>
            <person name="Pangilinan J."/>
            <person name="Park H.-J."/>
            <person name="Ramirez L."/>
            <person name="Alfaro M."/>
            <person name="Sun H."/>
            <person name="Tritt A."/>
            <person name="Yoshinaga Y."/>
            <person name="Zwiers L.-H."/>
            <person name="Turgeon B."/>
            <person name="Goodwin S."/>
            <person name="Spatafora J."/>
            <person name="Crous P."/>
            <person name="Grigoriev I."/>
        </authorList>
    </citation>
    <scope>NUCLEOTIDE SEQUENCE</scope>
    <source>
        <strain evidence="1">CBS 473.64</strain>
    </source>
</reference>
<dbReference type="AlphaFoldDB" id="A0A6A6RRU6"/>
<dbReference type="EMBL" id="MU006790">
    <property type="protein sequence ID" value="KAF2638369.1"/>
    <property type="molecule type" value="Genomic_DNA"/>
</dbReference>
<evidence type="ECO:0000313" key="2">
    <source>
        <dbReference type="Proteomes" id="UP000799753"/>
    </source>
</evidence>
<dbReference type="Proteomes" id="UP000799753">
    <property type="component" value="Unassembled WGS sequence"/>
</dbReference>
<name>A0A6A6RRU6_9PLEO</name>
<dbReference type="OrthoDB" id="1470350at2759"/>
<accession>A0A6A6RRU6</accession>
<keyword evidence="2" id="KW-1185">Reference proteome</keyword>
<feature type="non-terminal residue" evidence="1">
    <location>
        <position position="1"/>
    </location>
</feature>
<sequence length="72" mass="8243">VEMVAFYLARLLGEYALELLVDEAMLDSCCGDKVAQRKKWDAAIRQMKDDVEFNINIRIIKDLPIQLARQSG</sequence>